<reference evidence="1 2" key="1">
    <citation type="submission" date="2019-08" db="EMBL/GenBank/DDBJ databases">
        <authorList>
            <person name="Peeters C."/>
        </authorList>
    </citation>
    <scope>NUCLEOTIDE SEQUENCE [LARGE SCALE GENOMIC DNA]</scope>
    <source>
        <strain evidence="1 2">LMG 31013</strain>
    </source>
</reference>
<dbReference type="Proteomes" id="UP000334380">
    <property type="component" value="Unassembled WGS sequence"/>
</dbReference>
<protein>
    <submittedName>
        <fullName evidence="1">Uncharacterized protein</fullName>
    </submittedName>
</protein>
<sequence length="57" mass="6185">MPRALARPEQTQSPIEIIRAALREAAIAPTVFDALDVTGEALRILAELAQAEVHHGR</sequence>
<dbReference type="AlphaFoldDB" id="A0A5E4UNJ7"/>
<accession>A0A5E4UNJ7</accession>
<dbReference type="EMBL" id="CABPRU010000004">
    <property type="protein sequence ID" value="VVE01477.1"/>
    <property type="molecule type" value="Genomic_DNA"/>
</dbReference>
<keyword evidence="2" id="KW-1185">Reference proteome</keyword>
<proteinExistence type="predicted"/>
<evidence type="ECO:0000313" key="2">
    <source>
        <dbReference type="Proteomes" id="UP000334380"/>
    </source>
</evidence>
<gene>
    <name evidence="1" type="ORF">PTE31013_02166</name>
</gene>
<name>A0A5E4UNJ7_9BURK</name>
<evidence type="ECO:0000313" key="1">
    <source>
        <dbReference type="EMBL" id="VVE01477.1"/>
    </source>
</evidence>
<organism evidence="1 2">
    <name type="scientific">Pandoraea terrigena</name>
    <dbReference type="NCBI Taxonomy" id="2508292"/>
    <lineage>
        <taxon>Bacteria</taxon>
        <taxon>Pseudomonadati</taxon>
        <taxon>Pseudomonadota</taxon>
        <taxon>Betaproteobacteria</taxon>
        <taxon>Burkholderiales</taxon>
        <taxon>Burkholderiaceae</taxon>
        <taxon>Pandoraea</taxon>
    </lineage>
</organism>